<evidence type="ECO:0000313" key="1">
    <source>
        <dbReference type="EMBL" id="XCP96087.1"/>
    </source>
</evidence>
<name>A0AAU8NF08_9BACL</name>
<accession>A0AAU8NF08</accession>
<reference evidence="1" key="1">
    <citation type="submission" date="2024-05" db="EMBL/GenBank/DDBJ databases">
        <title>Draft genome assemblies of 36 bacteria isolated from hibernating arctic ground squirrels.</title>
        <authorList>
            <person name="McKee H."/>
            <person name="Mullen L."/>
            <person name="Drown D.M."/>
            <person name="Duddleston K.N."/>
        </authorList>
    </citation>
    <scope>NUCLEOTIDE SEQUENCE</scope>
    <source>
        <strain evidence="1">AN1007</strain>
    </source>
</reference>
<gene>
    <name evidence="1" type="ORF">ABXS70_05070</name>
</gene>
<dbReference type="RefSeq" id="WP_366294344.1">
    <property type="nucleotide sequence ID" value="NZ_CP159992.1"/>
</dbReference>
<sequence length="65" mass="7426">MMDSTLNRWSVSEYMKHRYIRTGHVPDREELQTEFMGIDQTELLEGIAEFDAIVGTGGVLHAEVD</sequence>
<dbReference type="AlphaFoldDB" id="A0AAU8NF08"/>
<protein>
    <submittedName>
        <fullName evidence="1">Uncharacterized protein</fullName>
    </submittedName>
</protein>
<dbReference type="EMBL" id="CP159992">
    <property type="protein sequence ID" value="XCP96087.1"/>
    <property type="molecule type" value="Genomic_DNA"/>
</dbReference>
<organism evidence="1">
    <name type="scientific">Paenibacillus sp. AN1007</name>
    <dbReference type="NCBI Taxonomy" id="3151385"/>
    <lineage>
        <taxon>Bacteria</taxon>
        <taxon>Bacillati</taxon>
        <taxon>Bacillota</taxon>
        <taxon>Bacilli</taxon>
        <taxon>Bacillales</taxon>
        <taxon>Paenibacillaceae</taxon>
        <taxon>Paenibacillus</taxon>
    </lineage>
</organism>
<proteinExistence type="predicted"/>